<evidence type="ECO:0000313" key="6">
    <source>
        <dbReference type="EMBL" id="THU58017.1"/>
    </source>
</evidence>
<evidence type="ECO:0000256" key="1">
    <source>
        <dbReference type="ARBA" id="ARBA00022723"/>
    </source>
</evidence>
<dbReference type="CDD" id="cd11526">
    <property type="entry name" value="SYLF_FYVE"/>
    <property type="match status" value="1"/>
</dbReference>
<organism evidence="6 7">
    <name type="scientific">Musa balbisiana</name>
    <name type="common">Banana</name>
    <dbReference type="NCBI Taxonomy" id="52838"/>
    <lineage>
        <taxon>Eukaryota</taxon>
        <taxon>Viridiplantae</taxon>
        <taxon>Streptophyta</taxon>
        <taxon>Embryophyta</taxon>
        <taxon>Tracheophyta</taxon>
        <taxon>Spermatophyta</taxon>
        <taxon>Magnoliopsida</taxon>
        <taxon>Liliopsida</taxon>
        <taxon>Zingiberales</taxon>
        <taxon>Musaceae</taxon>
        <taxon>Musa</taxon>
    </lineage>
</organism>
<dbReference type="AlphaFoldDB" id="A0A4S8J8Q7"/>
<keyword evidence="2 4" id="KW-0863">Zinc-finger</keyword>
<dbReference type="Proteomes" id="UP000317650">
    <property type="component" value="Chromosome 3"/>
</dbReference>
<dbReference type="PANTHER" id="PTHR15629">
    <property type="entry name" value="SH3YL1 PROTEIN"/>
    <property type="match status" value="1"/>
</dbReference>
<feature type="domain" description="FYVE-type" evidence="5">
    <location>
        <begin position="163"/>
        <end position="225"/>
    </location>
</feature>
<dbReference type="SMART" id="SM00064">
    <property type="entry name" value="FYVE"/>
    <property type="match status" value="1"/>
</dbReference>
<dbReference type="InterPro" id="IPR051702">
    <property type="entry name" value="SH3_domain_YSC84-like"/>
</dbReference>
<dbReference type="Gene3D" id="3.30.40.10">
    <property type="entry name" value="Zinc/RING finger domain, C3HC4 (zinc finger)"/>
    <property type="match status" value="1"/>
</dbReference>
<dbReference type="PROSITE" id="PS50178">
    <property type="entry name" value="ZF_FYVE"/>
    <property type="match status" value="1"/>
</dbReference>
<accession>A0A4S8J8Q7</accession>
<dbReference type="InterPro" id="IPR000306">
    <property type="entry name" value="Znf_FYVE"/>
</dbReference>
<protein>
    <recommendedName>
        <fullName evidence="5">FYVE-type domain-containing protein</fullName>
    </recommendedName>
</protein>
<evidence type="ECO:0000256" key="2">
    <source>
        <dbReference type="ARBA" id="ARBA00022771"/>
    </source>
</evidence>
<dbReference type="EMBL" id="PYDT01000006">
    <property type="protein sequence ID" value="THU58017.1"/>
    <property type="molecule type" value="Genomic_DNA"/>
</dbReference>
<dbReference type="FunFam" id="3.30.40.10:FF:000151">
    <property type="entry name" value="Zinc finger family protein"/>
    <property type="match status" value="1"/>
</dbReference>
<dbReference type="InterPro" id="IPR013083">
    <property type="entry name" value="Znf_RING/FYVE/PHD"/>
</dbReference>
<proteinExistence type="predicted"/>
<keyword evidence="3" id="KW-0862">Zinc</keyword>
<name>A0A4S8J8Q7_MUSBA</name>
<evidence type="ECO:0000313" key="7">
    <source>
        <dbReference type="Proteomes" id="UP000317650"/>
    </source>
</evidence>
<dbReference type="InterPro" id="IPR011011">
    <property type="entry name" value="Znf_FYVE_PHD"/>
</dbReference>
<dbReference type="SUPFAM" id="SSF57903">
    <property type="entry name" value="FYVE/PHD zinc finger"/>
    <property type="match status" value="1"/>
</dbReference>
<gene>
    <name evidence="6" type="ORF">C4D60_Mb03t09690</name>
</gene>
<dbReference type="Pfam" id="PF04366">
    <property type="entry name" value="Ysc84"/>
    <property type="match status" value="1"/>
</dbReference>
<sequence length="473" mass="50965">METSRGIHTYGSVSKNDHEDYFVEDFENDLWPAPDNTCTSTPRCSKQVPCKFSTVSRLSDEYDSGDDHGNLEQSRAQIDVNLKNVLGGIVAILTGRNKESNGIQPLQNPTSSSLFLGSEDSGGGFLHPSVYIPSAPPFLEAEAINYNAYRAVLEADPPEWLPDSCTAACMQCASPFTALTRGRHHCRFCGGIFCRACSKGRCLLPVKFRERDPQRVCDACYDKLDPLQGLLINSISNAMQSAKHDVMDWTCSRGWLNLPVGLSMEHEIYKAANTLKGYSQVARLNPERSIPLAVLRGAKGLAILTVAKVGAFLTYKLGTGLVVAKRSDGSWSAPSSILSVGLGWGAQIGGELMDYIIVLHGSKAVKTFCSRMHFSLGAGLSAAAGPVGRVLEADLRAGDKGSGMCYTYSCSKGAFVGVSLEGNLVVTRQDANTRFYGDPYLSTTDILVGTVEQPKAALPLYAALDDLCSTLQC</sequence>
<dbReference type="GO" id="GO:0008270">
    <property type="term" value="F:zinc ion binding"/>
    <property type="evidence" value="ECO:0007669"/>
    <property type="project" value="UniProtKB-KW"/>
</dbReference>
<comment type="caution">
    <text evidence="6">The sequence shown here is derived from an EMBL/GenBank/DDBJ whole genome shotgun (WGS) entry which is preliminary data.</text>
</comment>
<evidence type="ECO:0000256" key="3">
    <source>
        <dbReference type="ARBA" id="ARBA00022833"/>
    </source>
</evidence>
<keyword evidence="1" id="KW-0479">Metal-binding</keyword>
<evidence type="ECO:0000256" key="4">
    <source>
        <dbReference type="PROSITE-ProRule" id="PRU00091"/>
    </source>
</evidence>
<keyword evidence="7" id="KW-1185">Reference proteome</keyword>
<dbReference type="STRING" id="52838.A0A4S8J8Q7"/>
<dbReference type="InterPro" id="IPR017455">
    <property type="entry name" value="Znf_FYVE-rel"/>
</dbReference>
<dbReference type="Pfam" id="PF01363">
    <property type="entry name" value="FYVE"/>
    <property type="match status" value="1"/>
</dbReference>
<evidence type="ECO:0000259" key="5">
    <source>
        <dbReference type="PROSITE" id="PS50178"/>
    </source>
</evidence>
<dbReference type="InterPro" id="IPR007461">
    <property type="entry name" value="Ysc84_actin-binding"/>
</dbReference>
<dbReference type="PANTHER" id="PTHR15629:SF2">
    <property type="entry name" value="SH3 DOMAIN-CONTAINING YSC84-LIKE PROTEIN 1"/>
    <property type="match status" value="1"/>
</dbReference>
<reference evidence="6 7" key="1">
    <citation type="journal article" date="2019" name="Nat. Plants">
        <title>Genome sequencing of Musa balbisiana reveals subgenome evolution and function divergence in polyploid bananas.</title>
        <authorList>
            <person name="Yao X."/>
        </authorList>
    </citation>
    <scope>NUCLEOTIDE SEQUENCE [LARGE SCALE GENOMIC DNA]</scope>
    <source>
        <strain evidence="7">cv. DH-PKW</strain>
        <tissue evidence="6">Leaves</tissue>
    </source>
</reference>
<dbReference type="GO" id="GO:0035091">
    <property type="term" value="F:phosphatidylinositol binding"/>
    <property type="evidence" value="ECO:0007669"/>
    <property type="project" value="TreeGrafter"/>
</dbReference>